<name>A0AAJ7X7F6_PETMA</name>
<keyword evidence="8" id="KW-0732">Signal</keyword>
<dbReference type="SMART" id="SM00275">
    <property type="entry name" value="G_alpha"/>
    <property type="match status" value="1"/>
</dbReference>
<dbReference type="GO" id="GO:0007188">
    <property type="term" value="P:adenylate cyclase-modulating G protein-coupled receptor signaling pathway"/>
    <property type="evidence" value="ECO:0007669"/>
    <property type="project" value="TreeGrafter"/>
</dbReference>
<keyword evidence="4 6" id="KW-0342">GTP-binding</keyword>
<dbReference type="InterPro" id="IPR001019">
    <property type="entry name" value="Gprotein_alpha_su"/>
</dbReference>
<sequence>MSGQRASAAAASLFLLLCRHCCCCLPRRSRCCCCRDCRLSRGEMEQARRSRQIDATIARERRAARRLVKVLLLGAGESGKSTFLKQMRIIHGGDFQAPALREFRSAVRANALGGVRALVEARERLCLPWSETRSQAVAARFLDELDAAVAPRICRRGAAAASGREPGSVELRVAACDAAADADDADDGLAPATTQDAFSRLVPAMQQLWRDRGIQDTWDRRREFQVAESLKFFLDNLERISEPLYTPSRQDILLARRATKGIVEHEFVIHGVPFRMVDVGGQRSERHKWFQCFEGVTSILFLASCSEFDQALAEDGATNRLRESMAVFDTIVNNRFFAGVSVVLFLNKTDLLLEKIATVSIAESFPEFRGDPRCPGDVQEFLVRSFRAKRRDSMKPLFHHFTTAIDTENIKVVFNAVRDTIIQNNIQQLLLN</sequence>
<proteinExistence type="predicted"/>
<dbReference type="Proteomes" id="UP001318040">
    <property type="component" value="Chromosome 37"/>
</dbReference>
<gene>
    <name evidence="10" type="primary">LOC116949541</name>
</gene>
<dbReference type="InterPro" id="IPR027417">
    <property type="entry name" value="P-loop_NTPase"/>
</dbReference>
<dbReference type="PROSITE" id="PS51882">
    <property type="entry name" value="G_ALPHA"/>
    <property type="match status" value="1"/>
</dbReference>
<feature type="binding site" evidence="6">
    <location>
        <begin position="77"/>
        <end position="82"/>
    </location>
    <ligand>
        <name>GTP</name>
        <dbReference type="ChEBI" id="CHEBI:37565"/>
    </ligand>
</feature>
<evidence type="ECO:0000256" key="8">
    <source>
        <dbReference type="SAM" id="SignalP"/>
    </source>
</evidence>
<dbReference type="PANTHER" id="PTHR10218:SF130">
    <property type="entry name" value="GUANINE NUCLEOTIDE-BINDING PROTEIN SUBUNIT ALPHA-12"/>
    <property type="match status" value="1"/>
</dbReference>
<protein>
    <submittedName>
        <fullName evidence="10">Guanine nucleotide-binding protein subunit alpha-13-like isoform X1</fullName>
    </submittedName>
</protein>
<keyword evidence="2 6" id="KW-0547">Nucleotide-binding</keyword>
<feature type="binding site" evidence="6">
    <location>
        <begin position="253"/>
        <end position="259"/>
    </location>
    <ligand>
        <name>GTP</name>
        <dbReference type="ChEBI" id="CHEBI:37565"/>
    </ligand>
</feature>
<feature type="binding site" evidence="6">
    <location>
        <begin position="278"/>
        <end position="282"/>
    </location>
    <ligand>
        <name>GTP</name>
        <dbReference type="ChEBI" id="CHEBI:37565"/>
    </ligand>
</feature>
<evidence type="ECO:0000313" key="10">
    <source>
        <dbReference type="RefSeq" id="XP_032822848.1"/>
    </source>
</evidence>
<dbReference type="Gene3D" id="3.40.50.300">
    <property type="entry name" value="P-loop containing nucleotide triphosphate hydrolases"/>
    <property type="match status" value="2"/>
</dbReference>
<dbReference type="GO" id="GO:0003924">
    <property type="term" value="F:GTPase activity"/>
    <property type="evidence" value="ECO:0007669"/>
    <property type="project" value="InterPro"/>
</dbReference>
<feature type="binding site" evidence="6">
    <location>
        <position position="404"/>
    </location>
    <ligand>
        <name>GTP</name>
        <dbReference type="ChEBI" id="CHEBI:37565"/>
    </ligand>
</feature>
<evidence type="ECO:0000256" key="4">
    <source>
        <dbReference type="ARBA" id="ARBA00023134"/>
    </source>
</evidence>
<dbReference type="Gene3D" id="1.10.400.10">
    <property type="entry name" value="GI Alpha 1, domain 2-like"/>
    <property type="match status" value="2"/>
</dbReference>
<dbReference type="SUPFAM" id="SSF52540">
    <property type="entry name" value="P-loop containing nucleoside triphosphate hydrolases"/>
    <property type="match status" value="1"/>
</dbReference>
<keyword evidence="3 7" id="KW-0460">Magnesium</keyword>
<evidence type="ECO:0000256" key="6">
    <source>
        <dbReference type="PIRSR" id="PIRSR601019-1"/>
    </source>
</evidence>
<dbReference type="RefSeq" id="XP_032822848.1">
    <property type="nucleotide sequence ID" value="XM_032966957.1"/>
</dbReference>
<evidence type="ECO:0000256" key="3">
    <source>
        <dbReference type="ARBA" id="ARBA00022842"/>
    </source>
</evidence>
<dbReference type="GO" id="GO:0007266">
    <property type="term" value="P:Rho protein signal transduction"/>
    <property type="evidence" value="ECO:0007669"/>
    <property type="project" value="TreeGrafter"/>
</dbReference>
<dbReference type="InterPro" id="IPR011025">
    <property type="entry name" value="GproteinA_insert"/>
</dbReference>
<dbReference type="PRINTS" id="PR00318">
    <property type="entry name" value="GPROTEINA"/>
</dbReference>
<evidence type="ECO:0000256" key="7">
    <source>
        <dbReference type="PIRSR" id="PIRSR601019-2"/>
    </source>
</evidence>
<keyword evidence="1 7" id="KW-0479">Metal-binding</keyword>
<dbReference type="Pfam" id="PF00503">
    <property type="entry name" value="G-alpha"/>
    <property type="match status" value="1"/>
</dbReference>
<dbReference type="GO" id="GO:0005834">
    <property type="term" value="C:heterotrimeric G-protein complex"/>
    <property type="evidence" value="ECO:0007669"/>
    <property type="project" value="TreeGrafter"/>
</dbReference>
<dbReference type="FunFam" id="3.40.50.300:FF:000692">
    <property type="entry name" value="Guanine nucleotide-binding protein subunit alpha"/>
    <property type="match status" value="1"/>
</dbReference>
<accession>A0AAJ7X7F6</accession>
<evidence type="ECO:0000256" key="1">
    <source>
        <dbReference type="ARBA" id="ARBA00022723"/>
    </source>
</evidence>
<feature type="binding site" evidence="6">
    <location>
        <begin position="347"/>
        <end position="350"/>
    </location>
    <ligand>
        <name>GTP</name>
        <dbReference type="ChEBI" id="CHEBI:37565"/>
    </ligand>
</feature>
<keyword evidence="5" id="KW-0807">Transducer</keyword>
<dbReference type="FunFam" id="3.40.50.300:FF:000754">
    <property type="entry name" value="Guanine nucleotide-binding protein subunit alpha-13"/>
    <property type="match status" value="1"/>
</dbReference>
<organism evidence="9 10">
    <name type="scientific">Petromyzon marinus</name>
    <name type="common">Sea lamprey</name>
    <dbReference type="NCBI Taxonomy" id="7757"/>
    <lineage>
        <taxon>Eukaryota</taxon>
        <taxon>Metazoa</taxon>
        <taxon>Chordata</taxon>
        <taxon>Craniata</taxon>
        <taxon>Vertebrata</taxon>
        <taxon>Cyclostomata</taxon>
        <taxon>Hyperoartia</taxon>
        <taxon>Petromyzontiformes</taxon>
        <taxon>Petromyzontidae</taxon>
        <taxon>Petromyzon</taxon>
    </lineage>
</organism>
<evidence type="ECO:0000256" key="2">
    <source>
        <dbReference type="ARBA" id="ARBA00022741"/>
    </source>
</evidence>
<feature type="binding site" evidence="7">
    <location>
        <position position="259"/>
    </location>
    <ligand>
        <name>Mg(2+)</name>
        <dbReference type="ChEBI" id="CHEBI:18420"/>
    </ligand>
</feature>
<feature type="chain" id="PRO_5042526936" evidence="8">
    <location>
        <begin position="25"/>
        <end position="432"/>
    </location>
</feature>
<dbReference type="AlphaFoldDB" id="A0AAJ7X7F6"/>
<feature type="signal peptide" evidence="8">
    <location>
        <begin position="1"/>
        <end position="24"/>
    </location>
</feature>
<reference evidence="10" key="1">
    <citation type="submission" date="2025-08" db="UniProtKB">
        <authorList>
            <consortium name="RefSeq"/>
        </authorList>
    </citation>
    <scope>IDENTIFICATION</scope>
    <source>
        <tissue evidence="10">Sperm</tissue>
    </source>
</reference>
<dbReference type="GO" id="GO:0031683">
    <property type="term" value="F:G-protein beta/gamma-subunit complex binding"/>
    <property type="evidence" value="ECO:0007669"/>
    <property type="project" value="InterPro"/>
</dbReference>
<dbReference type="GO" id="GO:0046872">
    <property type="term" value="F:metal ion binding"/>
    <property type="evidence" value="ECO:0007669"/>
    <property type="project" value="UniProtKB-KW"/>
</dbReference>
<dbReference type="GeneID" id="116949541"/>
<dbReference type="GO" id="GO:0031752">
    <property type="term" value="F:D5 dopamine receptor binding"/>
    <property type="evidence" value="ECO:0007669"/>
    <property type="project" value="TreeGrafter"/>
</dbReference>
<feature type="binding site" evidence="7">
    <location>
        <position position="81"/>
    </location>
    <ligand>
        <name>Mg(2+)</name>
        <dbReference type="ChEBI" id="CHEBI:18420"/>
    </ligand>
</feature>
<dbReference type="PANTHER" id="PTHR10218">
    <property type="entry name" value="GTP-BINDING PROTEIN ALPHA SUBUNIT"/>
    <property type="match status" value="1"/>
</dbReference>
<evidence type="ECO:0000313" key="9">
    <source>
        <dbReference type="Proteomes" id="UP001318040"/>
    </source>
</evidence>
<dbReference type="KEGG" id="pmrn:116949541"/>
<dbReference type="GO" id="GO:0031526">
    <property type="term" value="C:brush border membrane"/>
    <property type="evidence" value="ECO:0007669"/>
    <property type="project" value="TreeGrafter"/>
</dbReference>
<keyword evidence="9" id="KW-1185">Reference proteome</keyword>
<dbReference type="CDD" id="cd00066">
    <property type="entry name" value="G-alpha"/>
    <property type="match status" value="1"/>
</dbReference>
<dbReference type="GO" id="GO:0005525">
    <property type="term" value="F:GTP binding"/>
    <property type="evidence" value="ECO:0007669"/>
    <property type="project" value="UniProtKB-KW"/>
</dbReference>
<dbReference type="SUPFAM" id="SSF47895">
    <property type="entry name" value="Transducin (alpha subunit), insertion domain"/>
    <property type="match status" value="1"/>
</dbReference>
<dbReference type="GO" id="GO:0005737">
    <property type="term" value="C:cytoplasm"/>
    <property type="evidence" value="ECO:0007669"/>
    <property type="project" value="TreeGrafter"/>
</dbReference>
<evidence type="ECO:0000256" key="5">
    <source>
        <dbReference type="ARBA" id="ARBA00023224"/>
    </source>
</evidence>